<evidence type="ECO:0008006" key="4">
    <source>
        <dbReference type="Google" id="ProtNLM"/>
    </source>
</evidence>
<evidence type="ECO:0000313" key="2">
    <source>
        <dbReference type="EMBL" id="WNG45438.1"/>
    </source>
</evidence>
<dbReference type="Proteomes" id="UP001611383">
    <property type="component" value="Chromosome"/>
</dbReference>
<protein>
    <recommendedName>
        <fullName evidence="4">Lipoprotein</fullName>
    </recommendedName>
</protein>
<keyword evidence="3" id="KW-1185">Reference proteome</keyword>
<name>A0ABY9WPB0_9BACT</name>
<accession>A0ABY9WPB0</accession>
<evidence type="ECO:0000256" key="1">
    <source>
        <dbReference type="SAM" id="SignalP"/>
    </source>
</evidence>
<keyword evidence="1" id="KW-0732">Signal</keyword>
<feature type="signal peptide" evidence="1">
    <location>
        <begin position="1"/>
        <end position="22"/>
    </location>
</feature>
<reference evidence="2 3" key="1">
    <citation type="submission" date="2019-08" db="EMBL/GenBank/DDBJ databases">
        <title>Archangium and Cystobacter genomes.</title>
        <authorList>
            <person name="Chen I.-C.K."/>
            <person name="Wielgoss S."/>
        </authorList>
    </citation>
    <scope>NUCLEOTIDE SEQUENCE [LARGE SCALE GENOMIC DNA]</scope>
    <source>
        <strain evidence="2 3">Cbm 6</strain>
    </source>
</reference>
<organism evidence="2 3">
    <name type="scientific">Archangium minus</name>
    <dbReference type="NCBI Taxonomy" id="83450"/>
    <lineage>
        <taxon>Bacteria</taxon>
        <taxon>Pseudomonadati</taxon>
        <taxon>Myxococcota</taxon>
        <taxon>Myxococcia</taxon>
        <taxon>Myxococcales</taxon>
        <taxon>Cystobacterineae</taxon>
        <taxon>Archangiaceae</taxon>
        <taxon>Archangium</taxon>
    </lineage>
</organism>
<evidence type="ECO:0000313" key="3">
    <source>
        <dbReference type="Proteomes" id="UP001611383"/>
    </source>
</evidence>
<dbReference type="EMBL" id="CP043494">
    <property type="protein sequence ID" value="WNG45438.1"/>
    <property type="molecule type" value="Genomic_DNA"/>
</dbReference>
<dbReference type="RefSeq" id="WP_395820254.1">
    <property type="nucleotide sequence ID" value="NZ_CP043494.1"/>
</dbReference>
<gene>
    <name evidence="2" type="ORF">F0U60_16020</name>
</gene>
<feature type="chain" id="PRO_5046762967" description="Lipoprotein" evidence="1">
    <location>
        <begin position="23"/>
        <end position="355"/>
    </location>
</feature>
<sequence>MKTLRAPLLASLLLVPMASAHAEEERPTQPAAPAPVARVTETTLSVLEPIGEGCEWAQLEALTSARRVIAKFAVDCQGAATALRRDGKRGAVRFWRGGVSQPVVGRPTFPEKFPSPAFRDRLFLVDVTTGGSEELPLPPSGELIEFGFDGGGRLLGLSIQKPTPDQERAGAVEVDGNTIRLDLGGKGRPLLAHAFAWQAGTWTRLDVKATTESSGTGVLALRKELGERSSRTLDPRFAPEEIEDDAVLDQLYAFTPEQPDGEWVRLERGGHTLALWGTPFGDELLATGLLRRVEKGRAMPLPSLAFRENDLVSIQSRGPFLLISLADSGGHARMYRGRKLVWSSESARAVTFWPK</sequence>
<proteinExistence type="predicted"/>